<name>A0AAE0YD78_9GAST</name>
<keyword evidence="2" id="KW-1185">Reference proteome</keyword>
<protein>
    <submittedName>
        <fullName evidence="1">Uncharacterized protein</fullName>
    </submittedName>
</protein>
<proteinExistence type="predicted"/>
<dbReference type="Proteomes" id="UP001283361">
    <property type="component" value="Unassembled WGS sequence"/>
</dbReference>
<comment type="caution">
    <text evidence="1">The sequence shown here is derived from an EMBL/GenBank/DDBJ whole genome shotgun (WGS) entry which is preliminary data.</text>
</comment>
<sequence>MRGPDLHQLQMPASSFALGKDIYLSPDQRYSGLENFLKGYKECLSTASPVRQMNWDIPDYLPDLTDKMPDGS</sequence>
<gene>
    <name evidence="1" type="ORF">RRG08_062868</name>
</gene>
<dbReference type="EMBL" id="JAWDGP010006440">
    <property type="protein sequence ID" value="KAK3741197.1"/>
    <property type="molecule type" value="Genomic_DNA"/>
</dbReference>
<accession>A0AAE0YD78</accession>
<evidence type="ECO:0000313" key="2">
    <source>
        <dbReference type="Proteomes" id="UP001283361"/>
    </source>
</evidence>
<reference evidence="1" key="1">
    <citation type="journal article" date="2023" name="G3 (Bethesda)">
        <title>A reference genome for the long-term kleptoplast-retaining sea slug Elysia crispata morphotype clarki.</title>
        <authorList>
            <person name="Eastman K.E."/>
            <person name="Pendleton A.L."/>
            <person name="Shaikh M.A."/>
            <person name="Suttiyut T."/>
            <person name="Ogas R."/>
            <person name="Tomko P."/>
            <person name="Gavelis G."/>
            <person name="Widhalm J.R."/>
            <person name="Wisecaver J.H."/>
        </authorList>
    </citation>
    <scope>NUCLEOTIDE SEQUENCE</scope>
    <source>
        <strain evidence="1">ECLA1</strain>
    </source>
</reference>
<organism evidence="1 2">
    <name type="scientific">Elysia crispata</name>
    <name type="common">lettuce slug</name>
    <dbReference type="NCBI Taxonomy" id="231223"/>
    <lineage>
        <taxon>Eukaryota</taxon>
        <taxon>Metazoa</taxon>
        <taxon>Spiralia</taxon>
        <taxon>Lophotrochozoa</taxon>
        <taxon>Mollusca</taxon>
        <taxon>Gastropoda</taxon>
        <taxon>Heterobranchia</taxon>
        <taxon>Euthyneura</taxon>
        <taxon>Panpulmonata</taxon>
        <taxon>Sacoglossa</taxon>
        <taxon>Placobranchoidea</taxon>
        <taxon>Plakobranchidae</taxon>
        <taxon>Elysia</taxon>
    </lineage>
</organism>
<dbReference type="AlphaFoldDB" id="A0AAE0YD78"/>
<evidence type="ECO:0000313" key="1">
    <source>
        <dbReference type="EMBL" id="KAK3741197.1"/>
    </source>
</evidence>